<feature type="region of interest" description="Disordered" evidence="7">
    <location>
        <begin position="1"/>
        <end position="41"/>
    </location>
</feature>
<comment type="subcellular location">
    <subcellularLocation>
        <location evidence="1">Membrane</location>
        <topology evidence="1">Multi-pass membrane protein</topology>
    </subcellularLocation>
</comment>
<evidence type="ECO:0000256" key="6">
    <source>
        <dbReference type="ARBA" id="ARBA00023136"/>
    </source>
</evidence>
<feature type="region of interest" description="Disordered" evidence="7">
    <location>
        <begin position="574"/>
        <end position="594"/>
    </location>
</feature>
<dbReference type="AlphaFoldDB" id="A0A317VPE9"/>
<dbReference type="InterPro" id="IPR036259">
    <property type="entry name" value="MFS_trans_sf"/>
</dbReference>
<feature type="transmembrane region" description="Helical" evidence="8">
    <location>
        <begin position="223"/>
        <end position="245"/>
    </location>
</feature>
<keyword evidence="5 8" id="KW-1133">Transmembrane helix</keyword>
<feature type="transmembrane region" description="Helical" evidence="8">
    <location>
        <begin position="437"/>
        <end position="456"/>
    </location>
</feature>
<sequence>MTAAGVVPASTARHPEASLHKDSCSSTPPSRVTPAMAAPGDPAVSNYTIDLSHVEDPNERRRRALERIDNAPFGWRHARAIVVAGVGFFTDSYDIFAINLCSSMLGVVYWQEAAVRPGKVPYSSDTAIKVSTSAGTVIGQLFFGWLADIVGRKRMYGIELIIIILATLAQSLASNSPAVSITGLLVFWRTIMGVGIGGDYPLSSIITSEFATTKHRGAMMGAVFAMQGFGQFAAAIVALIATVGFKGSLESAKTVANCSGVCQLAVDKMWRIVIGFGAVPACIALYYRLTIPETPRFTFDVARDLLKGDEDVEAYILGKHEGHPDEVKRVAVLKSTDINFLTPKASWSDFWSHYLTWKHGKMLLGTAGSWFFLDVAFYGLGLNNSIILSAIGWNGGSNVYEYFYRNAVGNLILICAGAIPGYWVTVATVDKLGRKPIQMMGFVILTIVFIVIGFAYEPLKKSDNGLLALYVIAQFFFNFGPNATTFIVPGECFPTRYRSTSHGISAASGKIGAIIAQCVFGPLAHRGAKEGTNSSDTPWLKHVMQIFALFMLCGCLTTLLIPETKRQTLEYLAGEREMQPMESRHELERGPNSE</sequence>
<comment type="caution">
    <text evidence="10">The sequence shown here is derived from an EMBL/GenBank/DDBJ whole genome shotgun (WGS) entry which is preliminary data.</text>
</comment>
<keyword evidence="6 8" id="KW-0472">Membrane</keyword>
<evidence type="ECO:0000256" key="8">
    <source>
        <dbReference type="SAM" id="Phobius"/>
    </source>
</evidence>
<dbReference type="PROSITE" id="PS50850">
    <property type="entry name" value="MFS"/>
    <property type="match status" value="1"/>
</dbReference>
<dbReference type="RefSeq" id="XP_025397455.1">
    <property type="nucleotide sequence ID" value="XM_025546009.1"/>
</dbReference>
<accession>A0A317VPE9</accession>
<feature type="transmembrane region" description="Helical" evidence="8">
    <location>
        <begin position="468"/>
        <end position="488"/>
    </location>
</feature>
<dbReference type="VEuPathDB" id="FungiDB:BO70DRAFT_388739"/>
<evidence type="ECO:0000313" key="10">
    <source>
        <dbReference type="EMBL" id="PWY75489.1"/>
    </source>
</evidence>
<feature type="domain" description="Major facilitator superfamily (MFS) profile" evidence="9">
    <location>
        <begin position="80"/>
        <end position="566"/>
    </location>
</feature>
<keyword evidence="11" id="KW-1185">Reference proteome</keyword>
<dbReference type="InterPro" id="IPR004738">
    <property type="entry name" value="Phos_permease"/>
</dbReference>
<dbReference type="PROSITE" id="PS00216">
    <property type="entry name" value="SUGAR_TRANSPORT_1"/>
    <property type="match status" value="1"/>
</dbReference>
<name>A0A317VPE9_9EURO</name>
<dbReference type="EMBL" id="MSFL01000021">
    <property type="protein sequence ID" value="PWY75489.1"/>
    <property type="molecule type" value="Genomic_DNA"/>
</dbReference>
<keyword evidence="3" id="KW-0592">Phosphate transport</keyword>
<reference evidence="10 11" key="1">
    <citation type="submission" date="2016-12" db="EMBL/GenBank/DDBJ databases">
        <title>The genomes of Aspergillus section Nigri reveals drivers in fungal speciation.</title>
        <authorList>
            <consortium name="DOE Joint Genome Institute"/>
            <person name="Vesth T.C."/>
            <person name="Nybo J."/>
            <person name="Theobald S."/>
            <person name="Brandl J."/>
            <person name="Frisvad J.C."/>
            <person name="Nielsen K.F."/>
            <person name="Lyhne E.K."/>
            <person name="Kogle M.E."/>
            <person name="Kuo A."/>
            <person name="Riley R."/>
            <person name="Clum A."/>
            <person name="Nolan M."/>
            <person name="Lipzen A."/>
            <person name="Salamov A."/>
            <person name="Henrissat B."/>
            <person name="Wiebenga A."/>
            <person name="De Vries R.P."/>
            <person name="Grigoriev I.V."/>
            <person name="Mortensen U.H."/>
            <person name="Andersen M.R."/>
            <person name="Baker S.E."/>
        </authorList>
    </citation>
    <scope>NUCLEOTIDE SEQUENCE [LARGE SCALE GENOMIC DNA]</scope>
    <source>
        <strain evidence="10 11">CBS 117.55</strain>
    </source>
</reference>
<evidence type="ECO:0000256" key="5">
    <source>
        <dbReference type="ARBA" id="ARBA00022989"/>
    </source>
</evidence>
<dbReference type="SUPFAM" id="SSF103473">
    <property type="entry name" value="MFS general substrate transporter"/>
    <property type="match status" value="1"/>
</dbReference>
<dbReference type="Gene3D" id="1.20.1250.20">
    <property type="entry name" value="MFS general substrate transporter like domains"/>
    <property type="match status" value="2"/>
</dbReference>
<dbReference type="Proteomes" id="UP000247233">
    <property type="component" value="Unassembled WGS sequence"/>
</dbReference>
<feature type="transmembrane region" description="Helical" evidence="8">
    <location>
        <begin position="543"/>
        <end position="561"/>
    </location>
</feature>
<protein>
    <submittedName>
        <fullName evidence="10">Phosphate permease</fullName>
    </submittedName>
</protein>
<dbReference type="InterPro" id="IPR005829">
    <property type="entry name" value="Sugar_transporter_CS"/>
</dbReference>
<dbReference type="InterPro" id="IPR020846">
    <property type="entry name" value="MFS_dom"/>
</dbReference>
<dbReference type="Pfam" id="PF00083">
    <property type="entry name" value="Sugar_tr"/>
    <property type="match status" value="1"/>
</dbReference>
<dbReference type="PANTHER" id="PTHR24064">
    <property type="entry name" value="SOLUTE CARRIER FAMILY 22 MEMBER"/>
    <property type="match status" value="1"/>
</dbReference>
<feature type="transmembrane region" description="Helical" evidence="8">
    <location>
        <begin position="179"/>
        <end position="202"/>
    </location>
</feature>
<dbReference type="STRING" id="1448321.A0A317VPE9"/>
<dbReference type="CDD" id="cd17364">
    <property type="entry name" value="MFS_PhT"/>
    <property type="match status" value="1"/>
</dbReference>
<evidence type="ECO:0000256" key="3">
    <source>
        <dbReference type="ARBA" id="ARBA00022592"/>
    </source>
</evidence>
<dbReference type="PROSITE" id="PS00217">
    <property type="entry name" value="SUGAR_TRANSPORT_2"/>
    <property type="match status" value="1"/>
</dbReference>
<evidence type="ECO:0000256" key="4">
    <source>
        <dbReference type="ARBA" id="ARBA00022692"/>
    </source>
</evidence>
<evidence type="ECO:0000256" key="7">
    <source>
        <dbReference type="SAM" id="MobiDB-lite"/>
    </source>
</evidence>
<proteinExistence type="predicted"/>
<dbReference type="OrthoDB" id="433512at2759"/>
<feature type="transmembrane region" description="Helical" evidence="8">
    <location>
        <begin position="155"/>
        <end position="173"/>
    </location>
</feature>
<dbReference type="GeneID" id="37068246"/>
<keyword evidence="4 8" id="KW-0812">Transmembrane</keyword>
<evidence type="ECO:0000256" key="2">
    <source>
        <dbReference type="ARBA" id="ARBA00022448"/>
    </source>
</evidence>
<feature type="transmembrane region" description="Helical" evidence="8">
    <location>
        <begin position="269"/>
        <end position="287"/>
    </location>
</feature>
<dbReference type="NCBIfam" id="TIGR00887">
    <property type="entry name" value="2A0109"/>
    <property type="match status" value="1"/>
</dbReference>
<dbReference type="GO" id="GO:0006817">
    <property type="term" value="P:phosphate ion transport"/>
    <property type="evidence" value="ECO:0007669"/>
    <property type="project" value="UniProtKB-KW"/>
</dbReference>
<organism evidence="10 11">
    <name type="scientific">Aspergillus heteromorphus CBS 117.55</name>
    <dbReference type="NCBI Taxonomy" id="1448321"/>
    <lineage>
        <taxon>Eukaryota</taxon>
        <taxon>Fungi</taxon>
        <taxon>Dikarya</taxon>
        <taxon>Ascomycota</taxon>
        <taxon>Pezizomycotina</taxon>
        <taxon>Eurotiomycetes</taxon>
        <taxon>Eurotiomycetidae</taxon>
        <taxon>Eurotiales</taxon>
        <taxon>Aspergillaceae</taxon>
        <taxon>Aspergillus</taxon>
        <taxon>Aspergillus subgen. Circumdati</taxon>
    </lineage>
</organism>
<dbReference type="GO" id="GO:0005315">
    <property type="term" value="F:phosphate transmembrane transporter activity"/>
    <property type="evidence" value="ECO:0007669"/>
    <property type="project" value="InterPro"/>
</dbReference>
<feature type="transmembrane region" description="Helical" evidence="8">
    <location>
        <begin position="402"/>
        <end position="425"/>
    </location>
</feature>
<feature type="transmembrane region" description="Helical" evidence="8">
    <location>
        <begin position="362"/>
        <end position="382"/>
    </location>
</feature>
<dbReference type="InterPro" id="IPR005828">
    <property type="entry name" value="MFS_sugar_transport-like"/>
</dbReference>
<keyword evidence="2" id="KW-0813">Transport</keyword>
<feature type="compositionally biased region" description="Basic and acidic residues" evidence="7">
    <location>
        <begin position="13"/>
        <end position="23"/>
    </location>
</feature>
<evidence type="ECO:0000259" key="9">
    <source>
        <dbReference type="PROSITE" id="PS50850"/>
    </source>
</evidence>
<evidence type="ECO:0000313" key="11">
    <source>
        <dbReference type="Proteomes" id="UP000247233"/>
    </source>
</evidence>
<evidence type="ECO:0000256" key="1">
    <source>
        <dbReference type="ARBA" id="ARBA00004141"/>
    </source>
</evidence>
<dbReference type="GO" id="GO:0016020">
    <property type="term" value="C:membrane"/>
    <property type="evidence" value="ECO:0007669"/>
    <property type="project" value="UniProtKB-SubCell"/>
</dbReference>
<gene>
    <name evidence="10" type="ORF">BO70DRAFT_388739</name>
</gene>